<sequence length="58" mass="6858">MYLEYCGIFSITLIFIVKIFKKLEIVLFRFILKKTGFIMNGDLRLKLKNSPEMPESLN</sequence>
<reference evidence="1 2" key="1">
    <citation type="submission" date="2017-05" db="EMBL/GenBank/DDBJ databases">
        <authorList>
            <person name="Varghese N."/>
            <person name="Submissions S."/>
        </authorList>
    </citation>
    <scope>NUCLEOTIDE SEQUENCE [LARGE SCALE GENOMIC DNA]</scope>
    <source>
        <strain evidence="1 2">DSM 28214</strain>
    </source>
</reference>
<proteinExistence type="predicted"/>
<dbReference type="Proteomes" id="UP001157960">
    <property type="component" value="Unassembled WGS sequence"/>
</dbReference>
<organism evidence="1 2">
    <name type="scientific">Chryseobacterium profundimaris</name>
    <dbReference type="NCBI Taxonomy" id="1387275"/>
    <lineage>
        <taxon>Bacteria</taxon>
        <taxon>Pseudomonadati</taxon>
        <taxon>Bacteroidota</taxon>
        <taxon>Flavobacteriia</taxon>
        <taxon>Flavobacteriales</taxon>
        <taxon>Weeksellaceae</taxon>
        <taxon>Chryseobacterium group</taxon>
        <taxon>Chryseobacterium</taxon>
    </lineage>
</organism>
<protein>
    <submittedName>
        <fullName evidence="1">Uncharacterized protein</fullName>
    </submittedName>
</protein>
<accession>A0ABY1NCL4</accession>
<comment type="caution">
    <text evidence="1">The sequence shown here is derived from an EMBL/GenBank/DDBJ whole genome shotgun (WGS) entry which is preliminary data.</text>
</comment>
<keyword evidence="2" id="KW-1185">Reference proteome</keyword>
<name>A0ABY1NCL4_9FLAO</name>
<dbReference type="EMBL" id="FXTZ01000001">
    <property type="protein sequence ID" value="SMP06186.1"/>
    <property type="molecule type" value="Genomic_DNA"/>
</dbReference>
<evidence type="ECO:0000313" key="2">
    <source>
        <dbReference type="Proteomes" id="UP001157960"/>
    </source>
</evidence>
<evidence type="ECO:0000313" key="1">
    <source>
        <dbReference type="EMBL" id="SMP06186.1"/>
    </source>
</evidence>
<gene>
    <name evidence="1" type="ORF">SAMN06264346_101511</name>
</gene>